<sequence>MALLDGLIRLPEEILEEILQNLDVCAHLKTVIKASPKLIYKIELTQAGMVDNPLIKLSYSERLAKLRRRCRAWDNLDWQDFSITVTGLCHAYELVNGAFMKLILDHDFIVARLPSVNVPRHEIRRHDLDIRAPAEHKDFWLHVRSFTNHEAHPLARLPVLEFSVYRQHGTWVQSLVIEIAGDVVAEGSIQVHAFRSEQGAQSIQVATLLLPELEATAQIISFSNHTGPFETPPSDELFATAPTARIHVLSISYLAIFAHNASMNFRLYVHNNTFLSFLNDELFNTPLQNAEFIPWSSWGPKTTRMIPVGLVDYRWLRYVHGERVVLPVGASGHKDTVEVLNFNRDSSRNHFDPPSTVIEPGIFKEAVVTELPYTRTSRKISGDFFAFMIDAQRIIALKAEDDEEVGGLHVFAL</sequence>
<organism evidence="1 2">
    <name type="scientific">Sphagnurus paluster</name>
    <dbReference type="NCBI Taxonomy" id="117069"/>
    <lineage>
        <taxon>Eukaryota</taxon>
        <taxon>Fungi</taxon>
        <taxon>Dikarya</taxon>
        <taxon>Basidiomycota</taxon>
        <taxon>Agaricomycotina</taxon>
        <taxon>Agaricomycetes</taxon>
        <taxon>Agaricomycetidae</taxon>
        <taxon>Agaricales</taxon>
        <taxon>Tricholomatineae</taxon>
        <taxon>Lyophyllaceae</taxon>
        <taxon>Sphagnurus</taxon>
    </lineage>
</organism>
<dbReference type="AlphaFoldDB" id="A0A9P7GN95"/>
<accession>A0A9P7GN95</accession>
<reference evidence="1" key="2">
    <citation type="submission" date="2021-10" db="EMBL/GenBank/DDBJ databases">
        <title>Phylogenomics reveals ancestral predisposition of the termite-cultivated fungus Termitomyces towards a domesticated lifestyle.</title>
        <authorList>
            <person name="Auxier B."/>
            <person name="Grum-Grzhimaylo A."/>
            <person name="Cardenas M.E."/>
            <person name="Lodge J.D."/>
            <person name="Laessoe T."/>
            <person name="Pedersen O."/>
            <person name="Smith M.E."/>
            <person name="Kuyper T.W."/>
            <person name="Franco-Molano E.A."/>
            <person name="Baroni T.J."/>
            <person name="Aanen D.K."/>
        </authorList>
    </citation>
    <scope>NUCLEOTIDE SEQUENCE</scope>
    <source>
        <strain evidence="1">D49</strain>
    </source>
</reference>
<keyword evidence="2" id="KW-1185">Reference proteome</keyword>
<evidence type="ECO:0000313" key="1">
    <source>
        <dbReference type="EMBL" id="KAG5650425.1"/>
    </source>
</evidence>
<dbReference type="EMBL" id="JABCKI010000455">
    <property type="protein sequence ID" value="KAG5650425.1"/>
    <property type="molecule type" value="Genomic_DNA"/>
</dbReference>
<dbReference type="Proteomes" id="UP000717328">
    <property type="component" value="Unassembled WGS sequence"/>
</dbReference>
<protein>
    <recommendedName>
        <fullName evidence="3">F-box domain-containing protein</fullName>
    </recommendedName>
</protein>
<name>A0A9P7GN95_9AGAR</name>
<gene>
    <name evidence="1" type="ORF">H0H81_012316</name>
</gene>
<reference evidence="1" key="1">
    <citation type="submission" date="2021-02" db="EMBL/GenBank/DDBJ databases">
        <authorList>
            <person name="Nieuwenhuis M."/>
            <person name="Van De Peppel L.J.J."/>
        </authorList>
    </citation>
    <scope>NUCLEOTIDE SEQUENCE</scope>
    <source>
        <strain evidence="1">D49</strain>
    </source>
</reference>
<comment type="caution">
    <text evidence="1">The sequence shown here is derived from an EMBL/GenBank/DDBJ whole genome shotgun (WGS) entry which is preliminary data.</text>
</comment>
<evidence type="ECO:0000313" key="2">
    <source>
        <dbReference type="Proteomes" id="UP000717328"/>
    </source>
</evidence>
<dbReference type="OrthoDB" id="2745718at2759"/>
<evidence type="ECO:0008006" key="3">
    <source>
        <dbReference type="Google" id="ProtNLM"/>
    </source>
</evidence>
<proteinExistence type="predicted"/>